<proteinExistence type="predicted"/>
<protein>
    <recommendedName>
        <fullName evidence="4">ExeM/NucH family extracellular endonuclease</fullName>
    </recommendedName>
</protein>
<gene>
    <name evidence="2" type="ORF">SAMN00790413_01318</name>
</gene>
<dbReference type="AlphaFoldDB" id="A0A1W1VEM5"/>
<dbReference type="PANTHER" id="PTHR42834">
    <property type="entry name" value="ENDONUCLEASE/EXONUCLEASE/PHOSPHATASE FAMILY PROTEIN (AFU_ORTHOLOGUE AFUA_3G09210)"/>
    <property type="match status" value="1"/>
</dbReference>
<keyword evidence="3" id="KW-1185">Reference proteome</keyword>
<dbReference type="NCBIfam" id="NF033681">
    <property type="entry name" value="ExeM_NucH_DNase"/>
    <property type="match status" value="1"/>
</dbReference>
<dbReference type="Gene3D" id="3.60.10.10">
    <property type="entry name" value="Endonuclease/exonuclease/phosphatase"/>
    <property type="match status" value="1"/>
</dbReference>
<dbReference type="EMBL" id="FWWU01000009">
    <property type="protein sequence ID" value="SMB91849.1"/>
    <property type="molecule type" value="Genomic_DNA"/>
</dbReference>
<dbReference type="Proteomes" id="UP000192582">
    <property type="component" value="Unassembled WGS sequence"/>
</dbReference>
<dbReference type="InterPro" id="IPR036691">
    <property type="entry name" value="Endo/exonu/phosph_ase_sf"/>
</dbReference>
<name>A0A1W1VEM5_9DEIO</name>
<sequence length="1152" mass="117397">MTRSARKTPFTPHRSLLAGLLALASCSQVPQVAVPAAPAIPTRAPLKSLGVYELSVTGANTASPSATIRPTGLQGQAQEVGGLTFAPVSFGTFTDEATRTRHLRATFRVTNGSGQALTAPAYIPLDTEGTGATVGNTPFLGVQYFDGSDASARAGDIAVDTPRRVNSATGAIEADPSATPLVGNLNAGDLQVSVPAGQQLAGVAHQGWQGGAVAPGGEQVVTFAAKVPMAASSAQDPFAFRLVFSVADNPGTLSLTNVADVQGTTASGDAPSPLAGQGVTVEGVVTLVAPGLSGYFLQEEGLDADGKADTSDGLFVFCGQSCPTLSAGDRVRASGTVAEFRRSYTYNKGQPSEVVVTAPAAVTQLTNTTTTLLASGNALPAPVVLAPDAPEADRERYEGMRVRTTGVVTNNFPLGRFGSVDLATARISNYTQLNAPDKTGYAAFLADLPNRALRVDDVSTAQNPAGVFGRGGQPLSAGNTLRGGDTGDVTGVLHYDHDGYGNRSGSAFAYRVEAQSAQFTPTNPRLSTPENVGGSLRVASMNVLNFFTTLDGTGNTCTAGGTGSGGTTSGQAPRGANTCDEFSRQRQKIVSAIRGLNPDVLGVLEMQNDFSRGADSSIANLVGALNDPATGGTAGQFAYVNPGHNVGTDAISVALIYQPARVQPVGQLAILDNTVDPTYTDTCNRPTLAQTFQSAANGGRFTAVMAHLKSKGSACGTLGDADQGDGQGNGYEARQNAATAIVNWLSTHPTGVAEDDRILMGDLNAYRMEVPLQTLNAGGYGNLFGPESYSYQFDSQWGSLDHALATASLSAQVTGQTKWHINSDEPTVLDYNTEFKTAAQQGSLYAPDPFRSSDHDPLLIGLNLTPDAPIVSNPAPTVVLTPDTDSAAVTVGGSSVSRSFTAVGTNATGNLTVTVTPQGGAPALVTAPATATSGTPFKVTVFAPTGTTPGTYTYGLKAGDSGASDTSTLTVTVTAGTGGGAAAQPWINEFHYDNAGPDANEFVEVVVPSGVDPANLKVYLYNGNPAQLKLYGVTSGYALGTGAASGSYTVHTVNIPASTGLQNGNLAGNEPDGIALCEGTTLVEFLSYEGTFTPTDGCAAGAQSTNVGVVEDGSAGGTSIQRSGTGSKAADFSWSVATPASAGAVNAGQTLN</sequence>
<dbReference type="PROSITE" id="PS51257">
    <property type="entry name" value="PROKAR_LIPOPROTEIN"/>
    <property type="match status" value="1"/>
</dbReference>
<evidence type="ECO:0000313" key="2">
    <source>
        <dbReference type="EMBL" id="SMB91849.1"/>
    </source>
</evidence>
<dbReference type="CDD" id="cd04486">
    <property type="entry name" value="YhcR_OBF_like"/>
    <property type="match status" value="1"/>
</dbReference>
<keyword evidence="1" id="KW-0732">Signal</keyword>
<evidence type="ECO:0008006" key="4">
    <source>
        <dbReference type="Google" id="ProtNLM"/>
    </source>
</evidence>
<organism evidence="2 3">
    <name type="scientific">Deinococcus hopiensis KR-140</name>
    <dbReference type="NCBI Taxonomy" id="695939"/>
    <lineage>
        <taxon>Bacteria</taxon>
        <taxon>Thermotogati</taxon>
        <taxon>Deinococcota</taxon>
        <taxon>Deinococci</taxon>
        <taxon>Deinococcales</taxon>
        <taxon>Deinococcaceae</taxon>
        <taxon>Deinococcus</taxon>
    </lineage>
</organism>
<evidence type="ECO:0000256" key="1">
    <source>
        <dbReference type="SAM" id="SignalP"/>
    </source>
</evidence>
<dbReference type="SUPFAM" id="SSF56219">
    <property type="entry name" value="DNase I-like"/>
    <property type="match status" value="1"/>
</dbReference>
<dbReference type="STRING" id="695939.SAMN00790413_01318"/>
<dbReference type="RefSeq" id="WP_084048808.1">
    <property type="nucleotide sequence ID" value="NZ_FWWU01000009.1"/>
</dbReference>
<dbReference type="InterPro" id="IPR047971">
    <property type="entry name" value="ExeM-like"/>
</dbReference>
<evidence type="ECO:0000313" key="3">
    <source>
        <dbReference type="Proteomes" id="UP000192582"/>
    </source>
</evidence>
<reference evidence="2 3" key="1">
    <citation type="submission" date="2017-04" db="EMBL/GenBank/DDBJ databases">
        <authorList>
            <person name="Afonso C.L."/>
            <person name="Miller P.J."/>
            <person name="Scott M.A."/>
            <person name="Spackman E."/>
            <person name="Goraichik I."/>
            <person name="Dimitrov K.M."/>
            <person name="Suarez D.L."/>
            <person name="Swayne D.E."/>
        </authorList>
    </citation>
    <scope>NUCLEOTIDE SEQUENCE [LARGE SCALE GENOMIC DNA]</scope>
    <source>
        <strain evidence="2 3">KR-140</strain>
    </source>
</reference>
<accession>A0A1W1VEM5</accession>
<dbReference type="PANTHER" id="PTHR42834:SF1">
    <property type="entry name" value="ENDONUCLEASE_EXONUCLEASE_PHOSPHATASE FAMILY PROTEIN (AFU_ORTHOLOGUE AFUA_3G09210)"/>
    <property type="match status" value="1"/>
</dbReference>
<feature type="signal peptide" evidence="1">
    <location>
        <begin position="1"/>
        <end position="32"/>
    </location>
</feature>
<dbReference type="CDD" id="cd10283">
    <property type="entry name" value="MnuA_DNase1-like"/>
    <property type="match status" value="1"/>
</dbReference>
<feature type="chain" id="PRO_5012484106" description="ExeM/NucH family extracellular endonuclease" evidence="1">
    <location>
        <begin position="33"/>
        <end position="1152"/>
    </location>
</feature>